<feature type="compositionally biased region" description="Polar residues" evidence="1">
    <location>
        <begin position="44"/>
        <end position="58"/>
    </location>
</feature>
<keyword evidence="3" id="KW-1185">Reference proteome</keyword>
<evidence type="ECO:0000313" key="2">
    <source>
        <dbReference type="EMBL" id="KAJ1112782.1"/>
    </source>
</evidence>
<reference evidence="2" key="1">
    <citation type="journal article" date="2022" name="bioRxiv">
        <title>Sequencing and chromosome-scale assembly of the giantPleurodeles waltlgenome.</title>
        <authorList>
            <person name="Brown T."/>
            <person name="Elewa A."/>
            <person name="Iarovenko S."/>
            <person name="Subramanian E."/>
            <person name="Araus A.J."/>
            <person name="Petzold A."/>
            <person name="Susuki M."/>
            <person name="Suzuki K.-i.T."/>
            <person name="Hayashi T."/>
            <person name="Toyoda A."/>
            <person name="Oliveira C."/>
            <person name="Osipova E."/>
            <person name="Leigh N.D."/>
            <person name="Simon A."/>
            <person name="Yun M.H."/>
        </authorList>
    </citation>
    <scope>NUCLEOTIDE SEQUENCE</scope>
    <source>
        <strain evidence="2">20211129_DDA</strain>
        <tissue evidence="2">Liver</tissue>
    </source>
</reference>
<accession>A0AAV7N9P0</accession>
<dbReference type="Proteomes" id="UP001066276">
    <property type="component" value="Chromosome 8"/>
</dbReference>
<evidence type="ECO:0000256" key="1">
    <source>
        <dbReference type="SAM" id="MobiDB-lite"/>
    </source>
</evidence>
<organism evidence="2 3">
    <name type="scientific">Pleurodeles waltl</name>
    <name type="common">Iberian ribbed newt</name>
    <dbReference type="NCBI Taxonomy" id="8319"/>
    <lineage>
        <taxon>Eukaryota</taxon>
        <taxon>Metazoa</taxon>
        <taxon>Chordata</taxon>
        <taxon>Craniata</taxon>
        <taxon>Vertebrata</taxon>
        <taxon>Euteleostomi</taxon>
        <taxon>Amphibia</taxon>
        <taxon>Batrachia</taxon>
        <taxon>Caudata</taxon>
        <taxon>Salamandroidea</taxon>
        <taxon>Salamandridae</taxon>
        <taxon>Pleurodelinae</taxon>
        <taxon>Pleurodeles</taxon>
    </lineage>
</organism>
<comment type="caution">
    <text evidence="2">The sequence shown here is derived from an EMBL/GenBank/DDBJ whole genome shotgun (WGS) entry which is preliminary data.</text>
</comment>
<feature type="non-terminal residue" evidence="2">
    <location>
        <position position="1"/>
    </location>
</feature>
<name>A0AAV7N9P0_PLEWA</name>
<protein>
    <submittedName>
        <fullName evidence="2">Uncharacterized protein</fullName>
    </submittedName>
</protein>
<proteinExistence type="predicted"/>
<feature type="non-terminal residue" evidence="2">
    <location>
        <position position="58"/>
    </location>
</feature>
<dbReference type="AlphaFoldDB" id="A0AAV7N9P0"/>
<gene>
    <name evidence="2" type="ORF">NDU88_001043</name>
</gene>
<feature type="region of interest" description="Disordered" evidence="1">
    <location>
        <begin position="31"/>
        <end position="58"/>
    </location>
</feature>
<evidence type="ECO:0000313" key="3">
    <source>
        <dbReference type="Proteomes" id="UP001066276"/>
    </source>
</evidence>
<sequence>SGKILCPCCKIAKKETHCLKLKLYIPTAGRGCSTKEEEKKHGNLSASSSQNCHDYQKQ</sequence>
<dbReference type="EMBL" id="JANPWB010000012">
    <property type="protein sequence ID" value="KAJ1112782.1"/>
    <property type="molecule type" value="Genomic_DNA"/>
</dbReference>